<evidence type="ECO:0000256" key="2">
    <source>
        <dbReference type="ARBA" id="ARBA00022448"/>
    </source>
</evidence>
<dbReference type="InterPro" id="IPR051679">
    <property type="entry name" value="DASS-Related_Transporters"/>
</dbReference>
<evidence type="ECO:0000256" key="3">
    <source>
        <dbReference type="ARBA" id="ARBA00022692"/>
    </source>
</evidence>
<keyword evidence="4" id="KW-0677">Repeat</keyword>
<name>C5BVP4_BEUC1</name>
<reference evidence="9 10" key="1">
    <citation type="journal article" date="2009" name="Stand. Genomic Sci.">
        <title>Complete genome sequence of Beutenbergia cavernae type strain (HKI 0122).</title>
        <authorList>
            <person name="Land M."/>
            <person name="Pukall R."/>
            <person name="Abt B."/>
            <person name="Goker M."/>
            <person name="Rohde M."/>
            <person name="Glavina Del Rio T."/>
            <person name="Tice H."/>
            <person name="Copeland A."/>
            <person name="Cheng J.F."/>
            <person name="Lucas S."/>
            <person name="Chen F."/>
            <person name="Nolan M."/>
            <person name="Bruce D."/>
            <person name="Goodwin L."/>
            <person name="Pitluck S."/>
            <person name="Ivanova N."/>
            <person name="Mavromatis K."/>
            <person name="Ovchinnikova G."/>
            <person name="Pati A."/>
            <person name="Chen A."/>
            <person name="Palaniappan K."/>
            <person name="Hauser L."/>
            <person name="Chang Y.J."/>
            <person name="Jefferies C.C."/>
            <person name="Saunders E."/>
            <person name="Brettin T."/>
            <person name="Detter J.C."/>
            <person name="Han C."/>
            <person name="Chain P."/>
            <person name="Bristow J."/>
            <person name="Eisen J.A."/>
            <person name="Markowitz V."/>
            <person name="Hugenholtz P."/>
            <person name="Kyrpides N.C."/>
            <person name="Klenk H.P."/>
            <person name="Lapidus A."/>
        </authorList>
    </citation>
    <scope>NUCLEOTIDE SEQUENCE [LARGE SCALE GENOMIC DNA]</scope>
    <source>
        <strain evidence="10">ATCC BAA-8 / DSM 12333 / NBRC 16432</strain>
    </source>
</reference>
<feature type="transmembrane region" description="Helical" evidence="7">
    <location>
        <begin position="98"/>
        <end position="123"/>
    </location>
</feature>
<feature type="transmembrane region" description="Helical" evidence="7">
    <location>
        <begin position="55"/>
        <end position="78"/>
    </location>
</feature>
<dbReference type="eggNOG" id="COG0569">
    <property type="taxonomic scope" value="Bacteria"/>
</dbReference>
<dbReference type="InterPro" id="IPR006037">
    <property type="entry name" value="RCK_C"/>
</dbReference>
<dbReference type="Pfam" id="PF02080">
    <property type="entry name" value="TrkA_C"/>
    <property type="match status" value="1"/>
</dbReference>
<dbReference type="InterPro" id="IPR036721">
    <property type="entry name" value="RCK_C_sf"/>
</dbReference>
<keyword evidence="2" id="KW-0813">Transport</keyword>
<evidence type="ECO:0000256" key="5">
    <source>
        <dbReference type="ARBA" id="ARBA00022989"/>
    </source>
</evidence>
<dbReference type="PROSITE" id="PS51202">
    <property type="entry name" value="RCK_C"/>
    <property type="match status" value="2"/>
</dbReference>
<feature type="domain" description="RCK C-terminal" evidence="8">
    <location>
        <begin position="307"/>
        <end position="387"/>
    </location>
</feature>
<feature type="domain" description="RCK C-terminal" evidence="8">
    <location>
        <begin position="217"/>
        <end position="297"/>
    </location>
</feature>
<comment type="subcellular location">
    <subcellularLocation>
        <location evidence="1">Membrane</location>
        <topology evidence="1">Multi-pass membrane protein</topology>
    </subcellularLocation>
</comment>
<feature type="transmembrane region" description="Helical" evidence="7">
    <location>
        <begin position="536"/>
        <end position="556"/>
    </location>
</feature>
<dbReference type="HOGENOM" id="CLU_005170_6_1_11"/>
<dbReference type="SUPFAM" id="SSF116726">
    <property type="entry name" value="TrkA C-terminal domain-like"/>
    <property type="match status" value="2"/>
</dbReference>
<dbReference type="STRING" id="471853.Bcav_0219"/>
<evidence type="ECO:0000313" key="10">
    <source>
        <dbReference type="Proteomes" id="UP000007962"/>
    </source>
</evidence>
<keyword evidence="5 7" id="KW-1133">Transmembrane helix</keyword>
<evidence type="ECO:0000256" key="1">
    <source>
        <dbReference type="ARBA" id="ARBA00004141"/>
    </source>
</evidence>
<gene>
    <name evidence="9" type="ordered locus">Bcav_0219</name>
</gene>
<dbReference type="InterPro" id="IPR004680">
    <property type="entry name" value="Cit_transptr-like_dom"/>
</dbReference>
<dbReference type="PANTHER" id="PTHR43652">
    <property type="entry name" value="BASIC AMINO ACID ANTIPORTER YFCC-RELATED"/>
    <property type="match status" value="1"/>
</dbReference>
<dbReference type="KEGG" id="bcv:Bcav_0219"/>
<dbReference type="GO" id="GO:0008324">
    <property type="term" value="F:monoatomic cation transmembrane transporter activity"/>
    <property type="evidence" value="ECO:0007669"/>
    <property type="project" value="InterPro"/>
</dbReference>
<accession>C5BVP4</accession>
<evidence type="ECO:0000256" key="4">
    <source>
        <dbReference type="ARBA" id="ARBA00022737"/>
    </source>
</evidence>
<feature type="transmembrane region" description="Helical" evidence="7">
    <location>
        <begin position="577"/>
        <end position="597"/>
    </location>
</feature>
<dbReference type="EMBL" id="CP001618">
    <property type="protein sequence ID" value="ACQ78484.1"/>
    <property type="molecule type" value="Genomic_DNA"/>
</dbReference>
<dbReference type="eggNOG" id="COG0471">
    <property type="taxonomic scope" value="Bacteria"/>
</dbReference>
<dbReference type="Gene3D" id="3.30.70.1450">
    <property type="entry name" value="Regulator of K+ conductance, C-terminal domain"/>
    <property type="match status" value="2"/>
</dbReference>
<organism evidence="9 10">
    <name type="scientific">Beutenbergia cavernae (strain ATCC BAA-8 / DSM 12333 / CCUG 43141 / JCM 11478 / NBRC 16432 / NCIMB 13614 / HKI 0122)</name>
    <dbReference type="NCBI Taxonomy" id="471853"/>
    <lineage>
        <taxon>Bacteria</taxon>
        <taxon>Bacillati</taxon>
        <taxon>Actinomycetota</taxon>
        <taxon>Actinomycetes</taxon>
        <taxon>Micrococcales</taxon>
        <taxon>Beutenbergiaceae</taxon>
        <taxon>Beutenbergia</taxon>
    </lineage>
</organism>
<protein>
    <submittedName>
        <fullName evidence="9">Citrate transporter</fullName>
    </submittedName>
</protein>
<dbReference type="GO" id="GO:0006813">
    <property type="term" value="P:potassium ion transport"/>
    <property type="evidence" value="ECO:0007669"/>
    <property type="project" value="InterPro"/>
</dbReference>
<proteinExistence type="predicted"/>
<dbReference type="PANTHER" id="PTHR43652:SF1">
    <property type="entry name" value="RESPONSE REGULATOR"/>
    <property type="match status" value="1"/>
</dbReference>
<feature type="transmembrane region" description="Helical" evidence="7">
    <location>
        <begin position="26"/>
        <end position="43"/>
    </location>
</feature>
<dbReference type="GO" id="GO:0005886">
    <property type="term" value="C:plasma membrane"/>
    <property type="evidence" value="ECO:0007669"/>
    <property type="project" value="TreeGrafter"/>
</dbReference>
<feature type="transmembrane region" description="Helical" evidence="7">
    <location>
        <begin position="453"/>
        <end position="472"/>
    </location>
</feature>
<evidence type="ECO:0000256" key="7">
    <source>
        <dbReference type="SAM" id="Phobius"/>
    </source>
</evidence>
<dbReference type="Proteomes" id="UP000007962">
    <property type="component" value="Chromosome"/>
</dbReference>
<evidence type="ECO:0000259" key="8">
    <source>
        <dbReference type="PROSITE" id="PS51202"/>
    </source>
</evidence>
<feature type="transmembrane region" description="Helical" evidence="7">
    <location>
        <begin position="511"/>
        <end position="530"/>
    </location>
</feature>
<dbReference type="AlphaFoldDB" id="C5BVP4"/>
<feature type="transmembrane region" description="Helical" evidence="7">
    <location>
        <begin position="135"/>
        <end position="160"/>
    </location>
</feature>
<sequence>MSDLVITLLVLAAAIALFVWNRISVGVVAVGVSLALLVTGVIGPETVLAGFGDPVVIFVGTLFVLAEGLEASGVTAWAGRVLVDRFGSSRARLLGAVMLLAAVLAALVTPNGAAAAIVPIVVVAARRLKEPSSQLLIPVAFAASAGALLTLSGSTVNVIVSDALLEETGEPFGFFEFALMGGPLIVVTLVVAALLGPRLLPRRAVDSIQADFSKHTATLVEHYRLDRGFYRLRVATGSPLTGSRVADVATPDDVTVLGVQVRTGDLADPDHELEPGDVVVVTGDSDRVRDLVRDLRLAVVMTPLTRRTREALLGKDVGLAEVVVRPRSRLVGRTVFPGAVRGDVTILGVLRLGTDRGAQPTRLAEGDAMLVHGTWQAVGALEDDDDLLVVDSPDLVRRQAVPLGPRAWRALAVIAATVTLLASGVTSPAIAGLAGAAAMVAFRVVTPQQAYRAVSWQVLVLLGGLIPLSVAITDSGLADAVADVVVGLVGGGSPLLLLAALFALTALLGQVVSNTATVLIVTPIALAAAAQTEVAAAPVLMLVAVAGASSFLTPIATPANMIVMAPGGYRFGDYWKLGIVTMVAWLAVALLLIPLIWPLS</sequence>
<dbReference type="OrthoDB" id="9809303at2"/>
<feature type="transmembrane region" description="Helical" evidence="7">
    <location>
        <begin position="172"/>
        <end position="195"/>
    </location>
</feature>
<keyword evidence="10" id="KW-1185">Reference proteome</keyword>
<dbReference type="Pfam" id="PF03600">
    <property type="entry name" value="CitMHS"/>
    <property type="match status" value="2"/>
</dbReference>
<keyword evidence="6 7" id="KW-0472">Membrane</keyword>
<evidence type="ECO:0000313" key="9">
    <source>
        <dbReference type="EMBL" id="ACQ78484.1"/>
    </source>
</evidence>
<keyword evidence="3 7" id="KW-0812">Transmembrane</keyword>
<dbReference type="RefSeq" id="WP_012725264.1">
    <property type="nucleotide sequence ID" value="NC_012669.1"/>
</dbReference>
<feature type="transmembrane region" description="Helical" evidence="7">
    <location>
        <begin position="484"/>
        <end position="504"/>
    </location>
</feature>
<evidence type="ECO:0000256" key="6">
    <source>
        <dbReference type="ARBA" id="ARBA00023136"/>
    </source>
</evidence>
<feature type="transmembrane region" description="Helical" evidence="7">
    <location>
        <begin position="407"/>
        <end position="423"/>
    </location>
</feature>